<feature type="domain" description="Nitroreductase" evidence="4">
    <location>
        <begin position="22"/>
        <end position="209"/>
    </location>
</feature>
<keyword evidence="3" id="KW-0560">Oxidoreductase</keyword>
<keyword evidence="2" id="KW-0288">FMN</keyword>
<proteinExistence type="predicted"/>
<dbReference type="InterPro" id="IPR000415">
    <property type="entry name" value="Nitroreductase-like"/>
</dbReference>
<gene>
    <name evidence="5" type="ORF">HT99x_002135</name>
</gene>
<dbReference type="InterPro" id="IPR050627">
    <property type="entry name" value="Nitroreductase/BluB"/>
</dbReference>
<dbReference type="Gene3D" id="3.40.109.10">
    <property type="entry name" value="NADH Oxidase"/>
    <property type="match status" value="1"/>
</dbReference>
<dbReference type="EMBL" id="LKAJ02000001">
    <property type="protein sequence ID" value="MCS5710221.1"/>
    <property type="molecule type" value="Genomic_DNA"/>
</dbReference>
<organism evidence="5 6">
    <name type="scientific">Candidatus Berkiella aquae</name>
    <dbReference type="NCBI Taxonomy" id="295108"/>
    <lineage>
        <taxon>Bacteria</taxon>
        <taxon>Pseudomonadati</taxon>
        <taxon>Pseudomonadota</taxon>
        <taxon>Gammaproteobacteria</taxon>
        <taxon>Candidatus Berkiellales</taxon>
        <taxon>Candidatus Berkiellaceae</taxon>
        <taxon>Candidatus Berkiella</taxon>
    </lineage>
</organism>
<dbReference type="PANTHER" id="PTHR23026">
    <property type="entry name" value="NADPH NITROREDUCTASE"/>
    <property type="match status" value="1"/>
</dbReference>
<name>A0AAE3L6F9_9GAMM</name>
<protein>
    <submittedName>
        <fullName evidence="5">Nitroreductase</fullName>
    </submittedName>
</protein>
<keyword evidence="6" id="KW-1185">Reference proteome</keyword>
<evidence type="ECO:0000259" key="4">
    <source>
        <dbReference type="Pfam" id="PF00881"/>
    </source>
</evidence>
<keyword evidence="1" id="KW-0285">Flavoprotein</keyword>
<reference evidence="5" key="2">
    <citation type="submission" date="2021-06" db="EMBL/GenBank/DDBJ databases">
        <title>Genomic Description and Analysis of Intracellular Bacteria, Candidatus Berkiella cookevillensis and Candidatus Berkiella aquae.</title>
        <authorList>
            <person name="Kidane D.T."/>
            <person name="Mehari Y.T."/>
            <person name="Rice F.C."/>
            <person name="Arivett B.A."/>
            <person name="Farone A.L."/>
            <person name="Berk S.G."/>
            <person name="Farone M.B."/>
        </authorList>
    </citation>
    <scope>NUCLEOTIDE SEQUENCE</scope>
    <source>
        <strain evidence="5">HT99</strain>
    </source>
</reference>
<comment type="caution">
    <text evidence="5">The sequence shown here is derived from an EMBL/GenBank/DDBJ whole genome shotgun (WGS) entry which is preliminary data.</text>
</comment>
<dbReference type="Pfam" id="PF00881">
    <property type="entry name" value="Nitroreductase"/>
    <property type="match status" value="1"/>
</dbReference>
<dbReference type="RefSeq" id="WP_200957142.1">
    <property type="nucleotide sequence ID" value="NZ_LKAJ02000001.1"/>
</dbReference>
<evidence type="ECO:0000256" key="2">
    <source>
        <dbReference type="ARBA" id="ARBA00022643"/>
    </source>
</evidence>
<evidence type="ECO:0000256" key="3">
    <source>
        <dbReference type="ARBA" id="ARBA00023002"/>
    </source>
</evidence>
<evidence type="ECO:0000256" key="1">
    <source>
        <dbReference type="ARBA" id="ARBA00022630"/>
    </source>
</evidence>
<accession>A0AAE3L6F9</accession>
<reference evidence="5" key="1">
    <citation type="journal article" date="2016" name="Genome Announc.">
        <title>Draft Genome Sequences of Two Novel Amoeba-Resistant Intranuclear Bacteria, 'Candidatus Berkiella cookevillensis' and 'Candidatus Berkiella aquae'.</title>
        <authorList>
            <person name="Mehari Y.T."/>
            <person name="Arivett B.A."/>
            <person name="Farone A.L."/>
            <person name="Gunderson J.H."/>
            <person name="Farone M.B."/>
        </authorList>
    </citation>
    <scope>NUCLEOTIDE SEQUENCE</scope>
    <source>
        <strain evidence="5">HT99</strain>
    </source>
</reference>
<dbReference type="CDD" id="cd02136">
    <property type="entry name" value="PnbA_NfnB-like"/>
    <property type="match status" value="1"/>
</dbReference>
<dbReference type="InterPro" id="IPR029479">
    <property type="entry name" value="Nitroreductase"/>
</dbReference>
<dbReference type="PANTHER" id="PTHR23026:SF90">
    <property type="entry name" value="IODOTYROSINE DEIODINASE 1"/>
    <property type="match status" value="1"/>
</dbReference>
<dbReference type="Proteomes" id="UP000051497">
    <property type="component" value="Unassembled WGS sequence"/>
</dbReference>
<dbReference type="GO" id="GO:0016491">
    <property type="term" value="F:oxidoreductase activity"/>
    <property type="evidence" value="ECO:0007669"/>
    <property type="project" value="UniProtKB-KW"/>
</dbReference>
<evidence type="ECO:0000313" key="6">
    <source>
        <dbReference type="Proteomes" id="UP000051497"/>
    </source>
</evidence>
<dbReference type="AlphaFoldDB" id="A0AAE3L6F9"/>
<evidence type="ECO:0000313" key="5">
    <source>
        <dbReference type="EMBL" id="MCS5710221.1"/>
    </source>
</evidence>
<dbReference type="SUPFAM" id="SSF55469">
    <property type="entry name" value="FMN-dependent nitroreductase-like"/>
    <property type="match status" value="1"/>
</dbReference>
<sequence length="235" mass="27374">MKNKDDSHFESSPILDVCQAMRERRSVRAFLDKPVPPQLIETILEAARFAPSGVNTQPWHVAIVGSLHRQRITKDILKAREQDQPENPDYQYYPTDWFEPYKERRKACGLALYGALHIRKEDVEQRKQQWYRNYAFFEAPTALIFYLDAKLCKGSWMDMGMFLQNVMLAARGVGLETCPQAALAEYPDIIRQHLNISENYHIVCGMALGFADWSHPVNQYRTAREEVGHFTTWYD</sequence>